<accession>A0A5C3NLB0</accession>
<feature type="domain" description="BTB" evidence="2">
    <location>
        <begin position="65"/>
        <end position="143"/>
    </location>
</feature>
<evidence type="ECO:0000313" key="3">
    <source>
        <dbReference type="EMBL" id="TFK57675.1"/>
    </source>
</evidence>
<evidence type="ECO:0000259" key="2">
    <source>
        <dbReference type="PROSITE" id="PS50097"/>
    </source>
</evidence>
<feature type="region of interest" description="Disordered" evidence="1">
    <location>
        <begin position="300"/>
        <end position="321"/>
    </location>
</feature>
<dbReference type="InterPro" id="IPR011333">
    <property type="entry name" value="SKP1/BTB/POZ_sf"/>
</dbReference>
<evidence type="ECO:0000256" key="1">
    <source>
        <dbReference type="SAM" id="MobiDB-lite"/>
    </source>
</evidence>
<feature type="region of interest" description="Disordered" evidence="1">
    <location>
        <begin position="702"/>
        <end position="798"/>
    </location>
</feature>
<reference evidence="3 4" key="1">
    <citation type="journal article" date="2019" name="Nat. Ecol. Evol.">
        <title>Megaphylogeny resolves global patterns of mushroom evolution.</title>
        <authorList>
            <person name="Varga T."/>
            <person name="Krizsan K."/>
            <person name="Foldi C."/>
            <person name="Dima B."/>
            <person name="Sanchez-Garcia M."/>
            <person name="Sanchez-Ramirez S."/>
            <person name="Szollosi G.J."/>
            <person name="Szarkandi J.G."/>
            <person name="Papp V."/>
            <person name="Albert L."/>
            <person name="Andreopoulos W."/>
            <person name="Angelini C."/>
            <person name="Antonin V."/>
            <person name="Barry K.W."/>
            <person name="Bougher N.L."/>
            <person name="Buchanan P."/>
            <person name="Buyck B."/>
            <person name="Bense V."/>
            <person name="Catcheside P."/>
            <person name="Chovatia M."/>
            <person name="Cooper J."/>
            <person name="Damon W."/>
            <person name="Desjardin D."/>
            <person name="Finy P."/>
            <person name="Geml J."/>
            <person name="Haridas S."/>
            <person name="Hughes K."/>
            <person name="Justo A."/>
            <person name="Karasinski D."/>
            <person name="Kautmanova I."/>
            <person name="Kiss B."/>
            <person name="Kocsube S."/>
            <person name="Kotiranta H."/>
            <person name="LaButti K.M."/>
            <person name="Lechner B.E."/>
            <person name="Liimatainen K."/>
            <person name="Lipzen A."/>
            <person name="Lukacs Z."/>
            <person name="Mihaltcheva S."/>
            <person name="Morgado L.N."/>
            <person name="Niskanen T."/>
            <person name="Noordeloos M.E."/>
            <person name="Ohm R.A."/>
            <person name="Ortiz-Santana B."/>
            <person name="Ovrebo C."/>
            <person name="Racz N."/>
            <person name="Riley R."/>
            <person name="Savchenko A."/>
            <person name="Shiryaev A."/>
            <person name="Soop K."/>
            <person name="Spirin V."/>
            <person name="Szebenyi C."/>
            <person name="Tomsovsky M."/>
            <person name="Tulloss R.E."/>
            <person name="Uehling J."/>
            <person name="Grigoriev I.V."/>
            <person name="Vagvolgyi C."/>
            <person name="Papp T."/>
            <person name="Martin F.M."/>
            <person name="Miettinen O."/>
            <person name="Hibbett D.S."/>
            <person name="Nagy L.G."/>
        </authorList>
    </citation>
    <scope>NUCLEOTIDE SEQUENCE [LARGE SCALE GENOMIC DNA]</scope>
    <source>
        <strain evidence="3 4">OMC1185</strain>
    </source>
</reference>
<evidence type="ECO:0000313" key="4">
    <source>
        <dbReference type="Proteomes" id="UP000305948"/>
    </source>
</evidence>
<feature type="region of interest" description="Disordered" evidence="1">
    <location>
        <begin position="255"/>
        <end position="284"/>
    </location>
</feature>
<dbReference type="Proteomes" id="UP000305948">
    <property type="component" value="Unassembled WGS sequence"/>
</dbReference>
<dbReference type="STRING" id="5364.A0A5C3NLB0"/>
<feature type="region of interest" description="Disordered" evidence="1">
    <location>
        <begin position="1"/>
        <end position="22"/>
    </location>
</feature>
<dbReference type="SUPFAM" id="SSF54695">
    <property type="entry name" value="POZ domain"/>
    <property type="match status" value="1"/>
</dbReference>
<dbReference type="PROSITE" id="PS50097">
    <property type="entry name" value="BTB"/>
    <property type="match status" value="1"/>
</dbReference>
<dbReference type="Gene3D" id="3.30.710.10">
    <property type="entry name" value="Potassium Channel Kv1.1, Chain A"/>
    <property type="match status" value="1"/>
</dbReference>
<gene>
    <name evidence="3" type="ORF">OE88DRAFT_1804172</name>
</gene>
<keyword evidence="4" id="KW-1185">Reference proteome</keyword>
<proteinExistence type="predicted"/>
<feature type="compositionally biased region" description="Low complexity" evidence="1">
    <location>
        <begin position="1"/>
        <end position="13"/>
    </location>
</feature>
<dbReference type="InterPro" id="IPR000210">
    <property type="entry name" value="BTB/POZ_dom"/>
</dbReference>
<sequence length="882" mass="95602">MVRPSSSHTLPHTPSRHLHTTASLPQLYSPSLHHRRTEPHMNSPGPSPSDIQNHLYHAFLEGRTADVVLRVRGSWQALYKLHRVVLIQSGFFQTLFTGSFHESQHKFRASGHKLLPDEVELVFDDPNITRPAFEICIARLYGGGPPLHISPSLLPSPSCPLTSSFPCPPHTSSPIPPNHHSATPPFLLSLLATAVYLSIPSVASQALSLILNSVGPYTVMRYLGFAVGKGIGLEEGEDDLRDAAVGLEGVAEIIKEEDEDGDQVMSLPDSPPPAHKEEDKTPTAALEDVSKKLGFMEVKKEDPMDGSVSSSSSSEDLSAQMDSEASEPSYYYGAVSAKVGEACACWLARWGRDMFEYEEKVEKVVAEGKVSPPANFLSGTGPSRRRATTISTTPESLHFTFRAGEFHANAADVVVPLIWRRGGLDASWVKALVMSDFLFVNAERERFELAKGVVEMRRRQGLDGREEVEWEEMFSTGIYYANMTFDDLMSISKDVSPTTGRPYVSLHVLQSASWTQSVLRHRINSGPFGTASPPSTPGSGQRDKELGVTLTAAEIRHSLSNAEAQGKSYYPIPADSSVRIGDTSALENASMDELFASPTSEPVDPKKVSRLSTSESTFFGLLSSSSQHRAASACSAPDARWSTYPPFRFGVEFWDVDELKEKSRLHSQTIWYAGSLFNVYVQVVRKKGVPGVQLGVYLHRQSSVDPVPPRSAPSTLTLGSRVVERERERGAGHDRRISAPNASTAVHPSASLPSIGSPLSRSTTPVSTSASLPGSPGTSLVTAGGSSNTIPATSPPVMPPQPYRDPRSAILAYFTISCASATGASLTQFTSAPDTFSVSQSWGWKSSSLRTEEYLEVGGEQGQRRSLGKEVSLRATVVLGVV</sequence>
<protein>
    <recommendedName>
        <fullName evidence="2">BTB domain-containing protein</fullName>
    </recommendedName>
</protein>
<dbReference type="PANTHER" id="PTHR47369:SF1">
    <property type="entry name" value="BTB_POZ DOMAIN-CONTAINING PROTEIN"/>
    <property type="match status" value="1"/>
</dbReference>
<feature type="compositionally biased region" description="Polar residues" evidence="1">
    <location>
        <begin position="740"/>
        <end position="792"/>
    </location>
</feature>
<dbReference type="EMBL" id="ML213503">
    <property type="protein sequence ID" value="TFK57675.1"/>
    <property type="molecule type" value="Genomic_DNA"/>
</dbReference>
<dbReference type="AlphaFoldDB" id="A0A5C3NLB0"/>
<feature type="compositionally biased region" description="Basic and acidic residues" evidence="1">
    <location>
        <begin position="722"/>
        <end position="737"/>
    </location>
</feature>
<name>A0A5C3NLB0_9AGAM</name>
<dbReference type="PANTHER" id="PTHR47369">
    <property type="entry name" value="BTB/POZ DOMAIN-CONTAINING PROTEIN"/>
    <property type="match status" value="1"/>
</dbReference>
<organism evidence="3 4">
    <name type="scientific">Heliocybe sulcata</name>
    <dbReference type="NCBI Taxonomy" id="5364"/>
    <lineage>
        <taxon>Eukaryota</taxon>
        <taxon>Fungi</taxon>
        <taxon>Dikarya</taxon>
        <taxon>Basidiomycota</taxon>
        <taxon>Agaricomycotina</taxon>
        <taxon>Agaricomycetes</taxon>
        <taxon>Gloeophyllales</taxon>
        <taxon>Gloeophyllaceae</taxon>
        <taxon>Heliocybe</taxon>
    </lineage>
</organism>
<dbReference type="SMART" id="SM00225">
    <property type="entry name" value="BTB"/>
    <property type="match status" value="1"/>
</dbReference>
<dbReference type="OrthoDB" id="6359943at2759"/>